<dbReference type="InterPro" id="IPR020610">
    <property type="entry name" value="Thiolase_AS"/>
</dbReference>
<dbReference type="GeneID" id="95968258"/>
<evidence type="ECO:0000256" key="3">
    <source>
        <dbReference type="ARBA" id="ARBA00023229"/>
    </source>
</evidence>
<keyword evidence="2 8" id="KW-0808">Transferase</keyword>
<dbReference type="RefSeq" id="WP_393971253.1">
    <property type="nucleotide sequence ID" value="NZ_CP133772.1"/>
</dbReference>
<sequence>MNRNDVYLVYFKRTAFSRSRPKDPQRDVFNSIRMDEALGRLIKKSVEETGIKAEEISDVITGCAIQADENWTYGGRHPVFLAGLPFGVPAMSLDRACASSLNALTIGSMEISTGNADIVLAGGMEHMTHVPLGDNPHIKPNIKLLVRPEYKKYDMNTSYSMGLTAEKLSQLKNINREDMDMYSMESHKLAARAQDEDFFKGEIMPVDVEKDGETITVDRDQSIRGDTTMESLQKLQPAFKKDGVITAGNSSPLNAGASLVMLMSGRKVMEYGIKPLAKLSSFAWAAVDPSIMGEGPVPASKKLLEKAGLKADDIDFWEINEAFATVAINAMREIGIPREKVNVKGGAIAIGHPLGATGARLAGTVSRILNEKKKDRGIATLCVGGGQGYSVLLERE</sequence>
<feature type="domain" description="Thiolase N-terminal" evidence="6">
    <location>
        <begin position="8"/>
        <end position="264"/>
    </location>
</feature>
<dbReference type="GO" id="GO:0003988">
    <property type="term" value="F:acetyl-CoA C-acyltransferase activity"/>
    <property type="evidence" value="ECO:0007669"/>
    <property type="project" value="UniProtKB-EC"/>
</dbReference>
<dbReference type="GO" id="GO:0010124">
    <property type="term" value="P:phenylacetate catabolic process"/>
    <property type="evidence" value="ECO:0007669"/>
    <property type="project" value="TreeGrafter"/>
</dbReference>
<keyword evidence="4 8" id="KW-0012">Acyltransferase</keyword>
<dbReference type="Pfam" id="PF02803">
    <property type="entry name" value="Thiolase_C"/>
    <property type="match status" value="1"/>
</dbReference>
<dbReference type="NCBIfam" id="NF005033">
    <property type="entry name" value="PRK06445.1"/>
    <property type="match status" value="1"/>
</dbReference>
<dbReference type="Pfam" id="PF00108">
    <property type="entry name" value="Thiolase_N"/>
    <property type="match status" value="1"/>
</dbReference>
<dbReference type="CDD" id="cd00751">
    <property type="entry name" value="thiolase"/>
    <property type="match status" value="1"/>
</dbReference>
<feature type="domain" description="Thiolase C-terminal" evidence="7">
    <location>
        <begin position="274"/>
        <end position="395"/>
    </location>
</feature>
<dbReference type="PANTHER" id="PTHR43853:SF21">
    <property type="entry name" value="STEROID 3-KETOACYL-COA THIOLASE"/>
    <property type="match status" value="1"/>
</dbReference>
<evidence type="ECO:0000313" key="9">
    <source>
        <dbReference type="Proteomes" id="UP001451606"/>
    </source>
</evidence>
<dbReference type="Gene3D" id="3.40.47.10">
    <property type="match status" value="1"/>
</dbReference>
<dbReference type="InterPro" id="IPR020616">
    <property type="entry name" value="Thiolase_N"/>
</dbReference>
<dbReference type="InterPro" id="IPR016039">
    <property type="entry name" value="Thiolase-like"/>
</dbReference>
<evidence type="ECO:0000313" key="8">
    <source>
        <dbReference type="EMBL" id="WYY00929.1"/>
    </source>
</evidence>
<reference evidence="8 9" key="1">
    <citation type="submission" date="2023-09" db="EMBL/GenBank/DDBJ databases">
        <authorList>
            <person name="Golyshina O.V."/>
            <person name="Lunev E.A."/>
            <person name="Bargiela R."/>
            <person name="Gaines M.C."/>
            <person name="Daum B."/>
            <person name="Bale N.J."/>
            <person name="Koenen M."/>
            <person name="Sinninghe Damst J.S."/>
            <person name="Yakimov M."/>
            <person name="Golyshin P.N."/>
        </authorList>
    </citation>
    <scope>NUCLEOTIDE SEQUENCE [LARGE SCALE GENOMIC DNA]</scope>
    <source>
        <strain evidence="8 9">M1</strain>
    </source>
</reference>
<evidence type="ECO:0000256" key="5">
    <source>
        <dbReference type="ARBA" id="ARBA00024073"/>
    </source>
</evidence>
<dbReference type="PANTHER" id="PTHR43853">
    <property type="entry name" value="3-KETOACYL-COA THIOLASE, PEROXISOMAL"/>
    <property type="match status" value="1"/>
</dbReference>
<dbReference type="EC" id="2.3.1.16" evidence="5"/>
<dbReference type="PROSITE" id="PS00737">
    <property type="entry name" value="THIOLASE_2"/>
    <property type="match status" value="1"/>
</dbReference>
<proteinExistence type="inferred from homology"/>
<comment type="similarity">
    <text evidence="1">Belongs to the thiolase-like superfamily. Thiolase family.</text>
</comment>
<dbReference type="PIRSF" id="PIRSF000429">
    <property type="entry name" value="Ac-CoA_Ac_transf"/>
    <property type="match status" value="1"/>
</dbReference>
<dbReference type="InterPro" id="IPR002155">
    <property type="entry name" value="Thiolase"/>
</dbReference>
<dbReference type="GO" id="GO:0006635">
    <property type="term" value="P:fatty acid beta-oxidation"/>
    <property type="evidence" value="ECO:0007669"/>
    <property type="project" value="TreeGrafter"/>
</dbReference>
<evidence type="ECO:0000256" key="1">
    <source>
        <dbReference type="ARBA" id="ARBA00010982"/>
    </source>
</evidence>
<name>A0AAX4NIB0_9ARCH</name>
<dbReference type="Proteomes" id="UP001451606">
    <property type="component" value="Chromosome"/>
</dbReference>
<dbReference type="PROSITE" id="PS00099">
    <property type="entry name" value="THIOLASE_3"/>
    <property type="match status" value="1"/>
</dbReference>
<dbReference type="InterPro" id="IPR020617">
    <property type="entry name" value="Thiolase_C"/>
</dbReference>
<keyword evidence="9" id="KW-1185">Reference proteome</keyword>
<accession>A0AAX4NIB0</accession>
<evidence type="ECO:0000259" key="7">
    <source>
        <dbReference type="Pfam" id="PF02803"/>
    </source>
</evidence>
<dbReference type="NCBIfam" id="TIGR01930">
    <property type="entry name" value="AcCoA-C-Actrans"/>
    <property type="match status" value="1"/>
</dbReference>
<dbReference type="KEGG" id="omr:OXIME_001520"/>
<dbReference type="GO" id="GO:0005737">
    <property type="term" value="C:cytoplasm"/>
    <property type="evidence" value="ECO:0007669"/>
    <property type="project" value="UniProtKB-ARBA"/>
</dbReference>
<dbReference type="EMBL" id="CP133772">
    <property type="protein sequence ID" value="WYY00929.1"/>
    <property type="molecule type" value="Genomic_DNA"/>
</dbReference>
<keyword evidence="3" id="KW-0414">Isoprene biosynthesis</keyword>
<dbReference type="GO" id="GO:0008299">
    <property type="term" value="P:isoprenoid biosynthetic process"/>
    <property type="evidence" value="ECO:0007669"/>
    <property type="project" value="UniProtKB-KW"/>
</dbReference>
<organism evidence="8 9">
    <name type="scientific">Oxyplasma meridianum</name>
    <dbReference type="NCBI Taxonomy" id="3073602"/>
    <lineage>
        <taxon>Archaea</taxon>
        <taxon>Methanobacteriati</taxon>
        <taxon>Thermoplasmatota</taxon>
        <taxon>Thermoplasmata</taxon>
        <taxon>Thermoplasmatales</taxon>
        <taxon>Thermoplasmataceae</taxon>
        <taxon>Oxyplasma</taxon>
    </lineage>
</organism>
<gene>
    <name evidence="8" type="ORF">OXIME_001520</name>
</gene>
<evidence type="ECO:0000256" key="4">
    <source>
        <dbReference type="ARBA" id="ARBA00023315"/>
    </source>
</evidence>
<dbReference type="InterPro" id="IPR020613">
    <property type="entry name" value="Thiolase_CS"/>
</dbReference>
<dbReference type="SUPFAM" id="SSF53901">
    <property type="entry name" value="Thiolase-like"/>
    <property type="match status" value="2"/>
</dbReference>
<dbReference type="AlphaFoldDB" id="A0AAX4NIB0"/>
<evidence type="ECO:0000256" key="2">
    <source>
        <dbReference type="ARBA" id="ARBA00022679"/>
    </source>
</evidence>
<protein>
    <recommendedName>
        <fullName evidence="5">acetyl-CoA C-acyltransferase</fullName>
        <ecNumber evidence="5">2.3.1.16</ecNumber>
    </recommendedName>
</protein>
<dbReference type="InterPro" id="IPR050215">
    <property type="entry name" value="Thiolase-like_sf_Thiolase"/>
</dbReference>
<evidence type="ECO:0000259" key="6">
    <source>
        <dbReference type="Pfam" id="PF00108"/>
    </source>
</evidence>